<accession>A0A507BCA6</accession>
<evidence type="ECO:0000313" key="1">
    <source>
        <dbReference type="EMBL" id="TPX17153.1"/>
    </source>
</evidence>
<gene>
    <name evidence="1" type="ORF">E0L32_003271</name>
</gene>
<dbReference type="InParanoid" id="A0A507BCA6"/>
<evidence type="ECO:0000313" key="2">
    <source>
        <dbReference type="Proteomes" id="UP000319257"/>
    </source>
</evidence>
<dbReference type="RefSeq" id="XP_030998864.1">
    <property type="nucleotide sequence ID" value="XM_031137553.1"/>
</dbReference>
<dbReference type="Proteomes" id="UP000319257">
    <property type="component" value="Unassembled WGS sequence"/>
</dbReference>
<dbReference type="Gene3D" id="3.40.50.1820">
    <property type="entry name" value="alpha/beta hydrolase"/>
    <property type="match status" value="1"/>
</dbReference>
<organism evidence="1 2">
    <name type="scientific">Thyridium curvatum</name>
    <dbReference type="NCBI Taxonomy" id="1093900"/>
    <lineage>
        <taxon>Eukaryota</taxon>
        <taxon>Fungi</taxon>
        <taxon>Dikarya</taxon>
        <taxon>Ascomycota</taxon>
        <taxon>Pezizomycotina</taxon>
        <taxon>Sordariomycetes</taxon>
        <taxon>Sordariomycetidae</taxon>
        <taxon>Thyridiales</taxon>
        <taxon>Thyridiaceae</taxon>
        <taxon>Thyridium</taxon>
    </lineage>
</organism>
<dbReference type="OrthoDB" id="10249433at2759"/>
<dbReference type="PANTHER" id="PTHR12277:SF64">
    <property type="entry name" value="SUPERFAMILY HYDROLASE, PUTATIVE (AFU_ORTHOLOGUE AFUA_3G01760)-RELATED"/>
    <property type="match status" value="1"/>
</dbReference>
<dbReference type="SUPFAM" id="SSF53474">
    <property type="entry name" value="alpha/beta-Hydrolases"/>
    <property type="match status" value="1"/>
</dbReference>
<keyword evidence="2" id="KW-1185">Reference proteome</keyword>
<proteinExistence type="predicted"/>
<name>A0A507BCA6_9PEZI</name>
<sequence length="347" mass="39079">MVDFPRALPAWRWSWGEEEVDPFKRFHSAASHVHWPAGGDVGLPPNARSERIETYEKECTGVRWRAERTRAEDGTNIALAVGDVTLPDGKASSEPSSHIYILYFQGNASSLPPRLPYLSKVLRPIAKLDEVRKGRTRVTMVCLSYRGYWTSKGSPSETGINQDAVAAVKWVAQLHENTYANNQDDRLVKPTLLLWGQSIGSGIATNLAAACAMDAPMPVRAMILETPFLSVREMLVILYPWKWVPYRYLWPFLRNHLDSWRNLGTITDCHRAKNATLPKIFILEAGKDELVPAEQGTRLHQRCLELALPVEKKTVAGAFHNEAIVRLDGRQAVTDFISRQITTPARR</sequence>
<dbReference type="GeneID" id="41970718"/>
<dbReference type="EMBL" id="SKBQ01000014">
    <property type="protein sequence ID" value="TPX17153.1"/>
    <property type="molecule type" value="Genomic_DNA"/>
</dbReference>
<dbReference type="InterPro" id="IPR029058">
    <property type="entry name" value="AB_hydrolase_fold"/>
</dbReference>
<comment type="caution">
    <text evidence="1">The sequence shown here is derived from an EMBL/GenBank/DDBJ whole genome shotgun (WGS) entry which is preliminary data.</text>
</comment>
<dbReference type="GO" id="GO:0016020">
    <property type="term" value="C:membrane"/>
    <property type="evidence" value="ECO:0007669"/>
    <property type="project" value="TreeGrafter"/>
</dbReference>
<reference evidence="1 2" key="1">
    <citation type="submission" date="2019-06" db="EMBL/GenBank/DDBJ databases">
        <title>Draft genome sequence of the filamentous fungus Phialemoniopsis curvata isolated from diesel fuel.</title>
        <authorList>
            <person name="Varaljay V.A."/>
            <person name="Lyon W.J."/>
            <person name="Crouch A.L."/>
            <person name="Drake C.E."/>
            <person name="Hollomon J.M."/>
            <person name="Nadeau L.J."/>
            <person name="Nunn H.S."/>
            <person name="Stevenson B.S."/>
            <person name="Bojanowski C.L."/>
            <person name="Crookes-Goodson W.J."/>
        </authorList>
    </citation>
    <scope>NUCLEOTIDE SEQUENCE [LARGE SCALE GENOMIC DNA]</scope>
    <source>
        <strain evidence="1 2">D216</strain>
    </source>
</reference>
<dbReference type="GO" id="GO:0008474">
    <property type="term" value="F:palmitoyl-(protein) hydrolase activity"/>
    <property type="evidence" value="ECO:0007669"/>
    <property type="project" value="TreeGrafter"/>
</dbReference>
<dbReference type="PANTHER" id="PTHR12277">
    <property type="entry name" value="ALPHA/BETA HYDROLASE DOMAIN-CONTAINING PROTEIN"/>
    <property type="match status" value="1"/>
</dbReference>
<protein>
    <submittedName>
        <fullName evidence="1">Uncharacterized protein</fullName>
    </submittedName>
</protein>
<dbReference type="STRING" id="1093900.A0A507BCA6"/>
<dbReference type="AlphaFoldDB" id="A0A507BCA6"/>